<accession>A0A7R8VNS9</accession>
<feature type="compositionally biased region" description="Basic and acidic residues" evidence="1">
    <location>
        <begin position="1"/>
        <end position="12"/>
    </location>
</feature>
<evidence type="ECO:0000256" key="1">
    <source>
        <dbReference type="SAM" id="MobiDB-lite"/>
    </source>
</evidence>
<reference evidence="2" key="1">
    <citation type="submission" date="2020-11" db="EMBL/GenBank/DDBJ databases">
        <authorList>
            <person name="Tran Van P."/>
        </authorList>
    </citation>
    <scope>NUCLEOTIDE SEQUENCE</scope>
</reference>
<sequence length="120" mass="13671">MGAHKDAEHESGYFEDEEDDEEMTRKLTIRTEQSTSSGHKSTSMDINCTSIEHQHMDSKIPGDERMFIKANLDDKFRQDEVTGEQMRVLCDCSDSESQSQPPRPRTSGSCCHTAFQVMSY</sequence>
<name>A0A7R8VNS9_TIMDO</name>
<protein>
    <submittedName>
        <fullName evidence="2">Uncharacterized protein</fullName>
    </submittedName>
</protein>
<dbReference type="AlphaFoldDB" id="A0A7R8VNS9"/>
<feature type="compositionally biased region" description="Acidic residues" evidence="1">
    <location>
        <begin position="13"/>
        <end position="22"/>
    </location>
</feature>
<feature type="compositionally biased region" description="Polar residues" evidence="1">
    <location>
        <begin position="30"/>
        <end position="46"/>
    </location>
</feature>
<gene>
    <name evidence="2" type="ORF">TDIB3V08_LOCUS6076</name>
</gene>
<organism evidence="2">
    <name type="scientific">Timema douglasi</name>
    <name type="common">Walking stick</name>
    <dbReference type="NCBI Taxonomy" id="61478"/>
    <lineage>
        <taxon>Eukaryota</taxon>
        <taxon>Metazoa</taxon>
        <taxon>Ecdysozoa</taxon>
        <taxon>Arthropoda</taxon>
        <taxon>Hexapoda</taxon>
        <taxon>Insecta</taxon>
        <taxon>Pterygota</taxon>
        <taxon>Neoptera</taxon>
        <taxon>Polyneoptera</taxon>
        <taxon>Phasmatodea</taxon>
        <taxon>Timematodea</taxon>
        <taxon>Timematoidea</taxon>
        <taxon>Timematidae</taxon>
        <taxon>Timema</taxon>
    </lineage>
</organism>
<feature type="region of interest" description="Disordered" evidence="1">
    <location>
        <begin position="1"/>
        <end position="46"/>
    </location>
</feature>
<dbReference type="EMBL" id="OA567070">
    <property type="protein sequence ID" value="CAD7199832.1"/>
    <property type="molecule type" value="Genomic_DNA"/>
</dbReference>
<proteinExistence type="predicted"/>
<evidence type="ECO:0000313" key="2">
    <source>
        <dbReference type="EMBL" id="CAD7199832.1"/>
    </source>
</evidence>